<dbReference type="RefSeq" id="XP_066664164.1">
    <property type="nucleotide sequence ID" value="XM_066814874.1"/>
</dbReference>
<proteinExistence type="predicted"/>
<feature type="region of interest" description="Disordered" evidence="1">
    <location>
        <begin position="1"/>
        <end position="61"/>
    </location>
</feature>
<feature type="compositionally biased region" description="Basic residues" evidence="1">
    <location>
        <begin position="50"/>
        <end position="60"/>
    </location>
</feature>
<evidence type="ECO:0000256" key="1">
    <source>
        <dbReference type="SAM" id="MobiDB-lite"/>
    </source>
</evidence>
<evidence type="ECO:0000313" key="2">
    <source>
        <dbReference type="EMBL" id="KAK8070356.1"/>
    </source>
</evidence>
<dbReference type="EMBL" id="JAQQWN010000008">
    <property type="protein sequence ID" value="KAK8070356.1"/>
    <property type="molecule type" value="Genomic_DNA"/>
</dbReference>
<comment type="caution">
    <text evidence="2">The sequence shown here is derived from an EMBL/GenBank/DDBJ whole genome shotgun (WGS) entry which is preliminary data.</text>
</comment>
<keyword evidence="3" id="KW-1185">Reference proteome</keyword>
<evidence type="ECO:0000313" key="3">
    <source>
        <dbReference type="Proteomes" id="UP001433268"/>
    </source>
</evidence>
<dbReference type="GeneID" id="92047934"/>
<accession>A0ABR1VJ87</accession>
<protein>
    <submittedName>
        <fullName evidence="2">Uncharacterized protein</fullName>
    </submittedName>
</protein>
<gene>
    <name evidence="2" type="ORF">PG997_010559</name>
</gene>
<reference evidence="2 3" key="1">
    <citation type="submission" date="2023-01" db="EMBL/GenBank/DDBJ databases">
        <title>Analysis of 21 Apiospora genomes using comparative genomics revels a genus with tremendous synthesis potential of carbohydrate active enzymes and secondary metabolites.</title>
        <authorList>
            <person name="Sorensen T."/>
        </authorList>
    </citation>
    <scope>NUCLEOTIDE SEQUENCE [LARGE SCALE GENOMIC DNA]</scope>
    <source>
        <strain evidence="2 3">CBS 114990</strain>
    </source>
</reference>
<feature type="compositionally biased region" description="Pro residues" evidence="1">
    <location>
        <begin position="1"/>
        <end position="10"/>
    </location>
</feature>
<organism evidence="2 3">
    <name type="scientific">Apiospora hydei</name>
    <dbReference type="NCBI Taxonomy" id="1337664"/>
    <lineage>
        <taxon>Eukaryota</taxon>
        <taxon>Fungi</taxon>
        <taxon>Dikarya</taxon>
        <taxon>Ascomycota</taxon>
        <taxon>Pezizomycotina</taxon>
        <taxon>Sordariomycetes</taxon>
        <taxon>Xylariomycetidae</taxon>
        <taxon>Amphisphaeriales</taxon>
        <taxon>Apiosporaceae</taxon>
        <taxon>Apiospora</taxon>
    </lineage>
</organism>
<sequence>MPLLRPPQGPRPVTLLRPSTPRPTLGSRLIEPSTRAWRTGGQLLPPSAKQHPKGSSHQHQRLPPTIVAAVARPQKQAIEFAEELVLPLARFRPRRLRKNSDPKNGQGFPTGPISPLVRWSALQCCFYTSSPCLNLTHPIMALYFLHPSLSPTHSTTMVVLRPQTPQTPPSLPLSAGSAGFPLLVLLLLMLLSHPGGWSSTI</sequence>
<dbReference type="Proteomes" id="UP001433268">
    <property type="component" value="Unassembled WGS sequence"/>
</dbReference>
<name>A0ABR1VJ87_9PEZI</name>